<evidence type="ECO:0000256" key="4">
    <source>
        <dbReference type="ARBA" id="ARBA00022475"/>
    </source>
</evidence>
<reference evidence="11 12" key="1">
    <citation type="journal article" date="2019" name="Int. J. Syst. Evol. Microbiol.">
        <title>The Global Catalogue of Microorganisms (GCM) 10K type strain sequencing project: providing services to taxonomists for standard genome sequencing and annotation.</title>
        <authorList>
            <consortium name="The Broad Institute Genomics Platform"/>
            <consortium name="The Broad Institute Genome Sequencing Center for Infectious Disease"/>
            <person name="Wu L."/>
            <person name="Ma J."/>
        </authorList>
    </citation>
    <scope>NUCLEOTIDE SEQUENCE [LARGE SCALE GENOMIC DNA]</scope>
    <source>
        <strain evidence="11 12">JCM 6242</strain>
    </source>
</reference>
<dbReference type="EMBL" id="BAAAVI010000007">
    <property type="protein sequence ID" value="GAA2856495.1"/>
    <property type="molecule type" value="Genomic_DNA"/>
</dbReference>
<keyword evidence="5" id="KW-0762">Sugar transport</keyword>
<dbReference type="InterPro" id="IPR000515">
    <property type="entry name" value="MetI-like"/>
</dbReference>
<evidence type="ECO:0000259" key="10">
    <source>
        <dbReference type="PROSITE" id="PS50928"/>
    </source>
</evidence>
<sequence>MSTATAGPAKGRRVRVRGRGERSVGSSILLHGTLVVASVISLFPIVWLVLTSLKPRDGWLSTELKLFDGSSLDNYARVLTGTQFPSWLFNSVVIAGLTTVIGVFLASTTGYAISRFRFPGYRGVMWMLLVTQMFPVAILIVPLYNLMAGLGLLNQIPGLVIAYMTVAVPFCAWMMKGYFDSIPREIDQAGMIDGLTPFGTFWRVVLPLARPSLAVTAFYSFMTAWGEVAYASVFMTGDDKRTLAAGLQQFVGQYWADWGLLTAAAVLIAVPAAVVFLFVQRHLVAGLTSGATKL</sequence>
<dbReference type="PROSITE" id="PS50928">
    <property type="entry name" value="ABC_TM1"/>
    <property type="match status" value="1"/>
</dbReference>
<evidence type="ECO:0000256" key="7">
    <source>
        <dbReference type="ARBA" id="ARBA00022989"/>
    </source>
</evidence>
<organism evidence="11 12">
    <name type="scientific">Streptosporangium fragile</name>
    <dbReference type="NCBI Taxonomy" id="46186"/>
    <lineage>
        <taxon>Bacteria</taxon>
        <taxon>Bacillati</taxon>
        <taxon>Actinomycetota</taxon>
        <taxon>Actinomycetes</taxon>
        <taxon>Streptosporangiales</taxon>
        <taxon>Streptosporangiaceae</taxon>
        <taxon>Streptosporangium</taxon>
    </lineage>
</organism>
<dbReference type="CDD" id="cd06261">
    <property type="entry name" value="TM_PBP2"/>
    <property type="match status" value="1"/>
</dbReference>
<keyword evidence="4" id="KW-1003">Cell membrane</keyword>
<evidence type="ECO:0000256" key="3">
    <source>
        <dbReference type="ARBA" id="ARBA00022448"/>
    </source>
</evidence>
<dbReference type="SUPFAM" id="SSF161098">
    <property type="entry name" value="MetI-like"/>
    <property type="match status" value="1"/>
</dbReference>
<dbReference type="InterPro" id="IPR050901">
    <property type="entry name" value="BP-dep_ABC_trans_perm"/>
</dbReference>
<accession>A0ABN3VTP7</accession>
<dbReference type="PANTHER" id="PTHR32243">
    <property type="entry name" value="MALTOSE TRANSPORT SYSTEM PERMEASE-RELATED"/>
    <property type="match status" value="1"/>
</dbReference>
<evidence type="ECO:0000256" key="5">
    <source>
        <dbReference type="ARBA" id="ARBA00022597"/>
    </source>
</evidence>
<feature type="transmembrane region" description="Helical" evidence="9">
    <location>
        <begin position="213"/>
        <end position="235"/>
    </location>
</feature>
<feature type="domain" description="ABC transmembrane type-1" evidence="10">
    <location>
        <begin position="88"/>
        <end position="279"/>
    </location>
</feature>
<evidence type="ECO:0000256" key="2">
    <source>
        <dbReference type="ARBA" id="ARBA00009047"/>
    </source>
</evidence>
<name>A0ABN3VTP7_9ACTN</name>
<evidence type="ECO:0000313" key="11">
    <source>
        <dbReference type="EMBL" id="GAA2856495.1"/>
    </source>
</evidence>
<keyword evidence="7 9" id="KW-1133">Transmembrane helix</keyword>
<feature type="transmembrane region" description="Helical" evidence="9">
    <location>
        <begin position="28"/>
        <end position="50"/>
    </location>
</feature>
<dbReference type="Proteomes" id="UP001500831">
    <property type="component" value="Unassembled WGS sequence"/>
</dbReference>
<keyword evidence="6 9" id="KW-0812">Transmembrane</keyword>
<keyword evidence="8 9" id="KW-0472">Membrane</keyword>
<keyword evidence="3 9" id="KW-0813">Transport</keyword>
<dbReference type="InterPro" id="IPR035906">
    <property type="entry name" value="MetI-like_sf"/>
</dbReference>
<proteinExistence type="inferred from homology"/>
<feature type="transmembrane region" description="Helical" evidence="9">
    <location>
        <begin position="156"/>
        <end position="175"/>
    </location>
</feature>
<comment type="similarity">
    <text evidence="2">Belongs to the binding-protein-dependent transport system permease family. MalFG subfamily.</text>
</comment>
<evidence type="ECO:0000256" key="1">
    <source>
        <dbReference type="ARBA" id="ARBA00004651"/>
    </source>
</evidence>
<protein>
    <submittedName>
        <fullName evidence="11">ABC transporter permease subunit</fullName>
    </submittedName>
</protein>
<comment type="subcellular location">
    <subcellularLocation>
        <location evidence="1 9">Cell membrane</location>
        <topology evidence="1 9">Multi-pass membrane protein</topology>
    </subcellularLocation>
</comment>
<dbReference type="PANTHER" id="PTHR32243:SF50">
    <property type="entry name" value="MALTOSE_MALTODEXTRIN TRANSPORT SYSTEM PERMEASE PROTEIN MALG"/>
    <property type="match status" value="1"/>
</dbReference>
<keyword evidence="12" id="KW-1185">Reference proteome</keyword>
<dbReference type="RefSeq" id="WP_344969108.1">
    <property type="nucleotide sequence ID" value="NZ_BAAAVI010000007.1"/>
</dbReference>
<feature type="transmembrane region" description="Helical" evidence="9">
    <location>
        <begin position="87"/>
        <end position="112"/>
    </location>
</feature>
<dbReference type="Pfam" id="PF00528">
    <property type="entry name" value="BPD_transp_1"/>
    <property type="match status" value="1"/>
</dbReference>
<comment type="caution">
    <text evidence="11">The sequence shown here is derived from an EMBL/GenBank/DDBJ whole genome shotgun (WGS) entry which is preliminary data.</text>
</comment>
<dbReference type="Gene3D" id="1.10.3720.10">
    <property type="entry name" value="MetI-like"/>
    <property type="match status" value="1"/>
</dbReference>
<evidence type="ECO:0000256" key="6">
    <source>
        <dbReference type="ARBA" id="ARBA00022692"/>
    </source>
</evidence>
<evidence type="ECO:0000256" key="9">
    <source>
        <dbReference type="RuleBase" id="RU363032"/>
    </source>
</evidence>
<evidence type="ECO:0000313" key="12">
    <source>
        <dbReference type="Proteomes" id="UP001500831"/>
    </source>
</evidence>
<feature type="transmembrane region" description="Helical" evidence="9">
    <location>
        <begin position="255"/>
        <end position="279"/>
    </location>
</feature>
<evidence type="ECO:0000256" key="8">
    <source>
        <dbReference type="ARBA" id="ARBA00023136"/>
    </source>
</evidence>
<gene>
    <name evidence="11" type="ORF">GCM10010517_14810</name>
</gene>
<feature type="transmembrane region" description="Helical" evidence="9">
    <location>
        <begin position="124"/>
        <end position="144"/>
    </location>
</feature>